<feature type="region of interest" description="Disordered" evidence="5">
    <location>
        <begin position="162"/>
        <end position="182"/>
    </location>
</feature>
<dbReference type="OMA" id="WDYVVVT"/>
<gene>
    <name evidence="8" type="ORF">G7K_1131-t1</name>
</gene>
<dbReference type="STRING" id="698492.A0A0E9NAU2"/>
<evidence type="ECO:0000256" key="5">
    <source>
        <dbReference type="SAM" id="MobiDB-lite"/>
    </source>
</evidence>
<comment type="caution">
    <text evidence="8">The sequence shown here is derived from an EMBL/GenBank/DDBJ whole genome shotgun (WGS) entry which is preliminary data.</text>
</comment>
<reference evidence="8 9" key="1">
    <citation type="journal article" date="2011" name="J. Gen. Appl. Microbiol.">
        <title>Draft genome sequencing of the enigmatic yeast Saitoella complicata.</title>
        <authorList>
            <person name="Nishida H."/>
            <person name="Hamamoto M."/>
            <person name="Sugiyama J."/>
        </authorList>
    </citation>
    <scope>NUCLEOTIDE SEQUENCE [LARGE SCALE GENOMIC DNA]</scope>
    <source>
        <strain evidence="8 9">NRRL Y-17804</strain>
    </source>
</reference>
<feature type="domain" description="Ketopantoate reductase C-terminal" evidence="7">
    <location>
        <begin position="211"/>
        <end position="335"/>
    </location>
</feature>
<protein>
    <recommendedName>
        <fullName evidence="4">2-dehydropantoate 2-reductase</fullName>
        <ecNumber evidence="4">1.1.1.169</ecNumber>
    </recommendedName>
    <alternativeName>
        <fullName evidence="4">Ketopantoate reductase</fullName>
    </alternativeName>
</protein>
<evidence type="ECO:0000313" key="8">
    <source>
        <dbReference type="EMBL" id="GAO46913.1"/>
    </source>
</evidence>
<dbReference type="GO" id="GO:0008677">
    <property type="term" value="F:2-dehydropantoate 2-reductase activity"/>
    <property type="evidence" value="ECO:0007669"/>
    <property type="project" value="UniProtKB-EC"/>
</dbReference>
<dbReference type="FunFam" id="1.10.1040.10:FF:000017">
    <property type="entry name" value="2-dehydropantoate 2-reductase"/>
    <property type="match status" value="1"/>
</dbReference>
<dbReference type="InterPro" id="IPR008927">
    <property type="entry name" value="6-PGluconate_DH-like_C_sf"/>
</dbReference>
<dbReference type="Gene3D" id="3.40.50.720">
    <property type="entry name" value="NAD(P)-binding Rossmann-like Domain"/>
    <property type="match status" value="1"/>
</dbReference>
<feature type="compositionally biased region" description="Low complexity" evidence="5">
    <location>
        <begin position="162"/>
        <end position="178"/>
    </location>
</feature>
<dbReference type="InterPro" id="IPR003710">
    <property type="entry name" value="ApbA"/>
</dbReference>
<dbReference type="NCBIfam" id="TIGR00745">
    <property type="entry name" value="apbA_panE"/>
    <property type="match status" value="1"/>
</dbReference>
<organism evidence="8 9">
    <name type="scientific">Saitoella complicata (strain BCRC 22490 / CBS 7301 / JCM 7358 / NBRC 10748 / NRRL Y-17804)</name>
    <dbReference type="NCBI Taxonomy" id="698492"/>
    <lineage>
        <taxon>Eukaryota</taxon>
        <taxon>Fungi</taxon>
        <taxon>Dikarya</taxon>
        <taxon>Ascomycota</taxon>
        <taxon>Taphrinomycotina</taxon>
        <taxon>Taphrinomycotina incertae sedis</taxon>
        <taxon>Saitoella</taxon>
    </lineage>
</organism>
<comment type="similarity">
    <text evidence="1 4">Belongs to the ketopantoate reductase family.</text>
</comment>
<dbReference type="GO" id="GO:0005737">
    <property type="term" value="C:cytoplasm"/>
    <property type="evidence" value="ECO:0007669"/>
    <property type="project" value="TreeGrafter"/>
</dbReference>
<dbReference type="InterPro" id="IPR013332">
    <property type="entry name" value="KPR_N"/>
</dbReference>
<keyword evidence="9" id="KW-1185">Reference proteome</keyword>
<evidence type="ECO:0000259" key="7">
    <source>
        <dbReference type="Pfam" id="PF08546"/>
    </source>
</evidence>
<evidence type="ECO:0000256" key="3">
    <source>
        <dbReference type="ARBA" id="ARBA00023002"/>
    </source>
</evidence>
<dbReference type="PANTHER" id="PTHR21708">
    <property type="entry name" value="PROBABLE 2-DEHYDROPANTOATE 2-REDUCTASE"/>
    <property type="match status" value="1"/>
</dbReference>
<dbReference type="AlphaFoldDB" id="A0A0E9NAU2"/>
<sequence length="348" mass="38034">MTTNILVVGAGAIGAFYASRLHQPDNGVLVSVVCRSNYDVVQKDGFTMETRSFGEYSFRPANVFRSPENAKSSKMQWDYIIVATKALPDHSDDSAMLEGLVTPTTSIVLIQNGVGIEEPYAKRFPQSCVISTVTVTSAAQVSQGHIKQHRWTRLEVGAYLAPSNSTSTSTSNSSSSAPTLPPAHEFATKKLVEIMHQGGIKDAEYWDPVEMQLVRWHKLGINAAFNPSAVLCGGMGNADMLRDPELRTHITGVMREIVHAGTALHGRAMPEKLATIEAILKSTERNAGAKPSMLLDWESGKAMELEVILGNAVRMAATKGVEMPRCQSMYALLRSQSRLREEKKKSKL</sequence>
<dbReference type="EMBL" id="BACD03000006">
    <property type="protein sequence ID" value="GAO46913.1"/>
    <property type="molecule type" value="Genomic_DNA"/>
</dbReference>
<dbReference type="Pfam" id="PF08546">
    <property type="entry name" value="ApbA_C"/>
    <property type="match status" value="1"/>
</dbReference>
<evidence type="ECO:0000256" key="1">
    <source>
        <dbReference type="ARBA" id="ARBA00007870"/>
    </source>
</evidence>
<dbReference type="OrthoDB" id="3609at2759"/>
<dbReference type="SUPFAM" id="SSF48179">
    <property type="entry name" value="6-phosphogluconate dehydrogenase C-terminal domain-like"/>
    <property type="match status" value="1"/>
</dbReference>
<dbReference type="Pfam" id="PF02558">
    <property type="entry name" value="ApbA"/>
    <property type="match status" value="1"/>
</dbReference>
<dbReference type="EC" id="1.1.1.169" evidence="4"/>
<dbReference type="InterPro" id="IPR051402">
    <property type="entry name" value="KPR-Related"/>
</dbReference>
<dbReference type="InterPro" id="IPR013328">
    <property type="entry name" value="6PGD_dom2"/>
</dbReference>
<dbReference type="GO" id="GO:0015940">
    <property type="term" value="P:pantothenate biosynthetic process"/>
    <property type="evidence" value="ECO:0007669"/>
    <property type="project" value="InterPro"/>
</dbReference>
<comment type="function">
    <text evidence="4">Catalyzes the NADPH-dependent reduction of ketopantoate into pantoic acid.</text>
</comment>
<dbReference type="Proteomes" id="UP000033140">
    <property type="component" value="Unassembled WGS sequence"/>
</dbReference>
<keyword evidence="3 4" id="KW-0560">Oxidoreductase</keyword>
<evidence type="ECO:0000259" key="6">
    <source>
        <dbReference type="Pfam" id="PF02558"/>
    </source>
</evidence>
<comment type="catalytic activity">
    <reaction evidence="4">
        <text>(R)-pantoate + NADP(+) = 2-dehydropantoate + NADPH + H(+)</text>
        <dbReference type="Rhea" id="RHEA:16233"/>
        <dbReference type="ChEBI" id="CHEBI:11561"/>
        <dbReference type="ChEBI" id="CHEBI:15378"/>
        <dbReference type="ChEBI" id="CHEBI:15980"/>
        <dbReference type="ChEBI" id="CHEBI:57783"/>
        <dbReference type="ChEBI" id="CHEBI:58349"/>
        <dbReference type="EC" id="1.1.1.169"/>
    </reaction>
</comment>
<dbReference type="InterPro" id="IPR036291">
    <property type="entry name" value="NAD(P)-bd_dom_sf"/>
</dbReference>
<accession>A0A0E9NAU2</accession>
<keyword evidence="2 4" id="KW-0521">NADP</keyword>
<dbReference type="InterPro" id="IPR013752">
    <property type="entry name" value="KPA_reductase"/>
</dbReference>
<evidence type="ECO:0000256" key="4">
    <source>
        <dbReference type="RuleBase" id="RU362068"/>
    </source>
</evidence>
<dbReference type="RefSeq" id="XP_019024991.1">
    <property type="nucleotide sequence ID" value="XM_019171132.1"/>
</dbReference>
<reference evidence="8 9" key="3">
    <citation type="journal article" date="2015" name="Genome Announc.">
        <title>Draft Genome Sequence of the Archiascomycetous Yeast Saitoella complicata.</title>
        <authorList>
            <person name="Yamauchi K."/>
            <person name="Kondo S."/>
            <person name="Hamamoto M."/>
            <person name="Takahashi Y."/>
            <person name="Ogura Y."/>
            <person name="Hayashi T."/>
            <person name="Nishida H."/>
        </authorList>
    </citation>
    <scope>NUCLEOTIDE SEQUENCE [LARGE SCALE GENOMIC DNA]</scope>
    <source>
        <strain evidence="8 9">NRRL Y-17804</strain>
    </source>
</reference>
<dbReference type="Gene3D" id="1.10.1040.10">
    <property type="entry name" value="N-(1-d-carboxylethyl)-l-norvaline Dehydrogenase, domain 2"/>
    <property type="match status" value="1"/>
</dbReference>
<feature type="domain" description="Ketopantoate reductase N-terminal" evidence="6">
    <location>
        <begin position="5"/>
        <end position="159"/>
    </location>
</feature>
<evidence type="ECO:0000256" key="2">
    <source>
        <dbReference type="ARBA" id="ARBA00022857"/>
    </source>
</evidence>
<name>A0A0E9NAU2_SAICN</name>
<reference evidence="8 9" key="2">
    <citation type="journal article" date="2014" name="J. Gen. Appl. Microbiol.">
        <title>The early diverging ascomycetous budding yeast Saitoella complicata has three histone deacetylases belonging to the Clr6, Hos2, and Rpd3 lineages.</title>
        <authorList>
            <person name="Nishida H."/>
            <person name="Matsumoto T."/>
            <person name="Kondo S."/>
            <person name="Hamamoto M."/>
            <person name="Yoshikawa H."/>
        </authorList>
    </citation>
    <scope>NUCLEOTIDE SEQUENCE [LARGE SCALE GENOMIC DNA]</scope>
    <source>
        <strain evidence="8 9">NRRL Y-17804</strain>
    </source>
</reference>
<dbReference type="PANTHER" id="PTHR21708:SF26">
    <property type="entry name" value="2-DEHYDROPANTOATE 2-REDUCTASE"/>
    <property type="match status" value="1"/>
</dbReference>
<proteinExistence type="inferred from homology"/>
<dbReference type="FunFam" id="3.40.50.720:FF:000609">
    <property type="entry name" value="2-dehydropantoate 2-reductase"/>
    <property type="match status" value="1"/>
</dbReference>
<evidence type="ECO:0000313" key="9">
    <source>
        <dbReference type="Proteomes" id="UP000033140"/>
    </source>
</evidence>
<dbReference type="SUPFAM" id="SSF51735">
    <property type="entry name" value="NAD(P)-binding Rossmann-fold domains"/>
    <property type="match status" value="1"/>
</dbReference>